<dbReference type="Gene3D" id="3.30.450.20">
    <property type="entry name" value="PAS domain"/>
    <property type="match status" value="2"/>
</dbReference>
<dbReference type="InterPro" id="IPR029787">
    <property type="entry name" value="Nucleotide_cyclase"/>
</dbReference>
<dbReference type="CDD" id="cd01948">
    <property type="entry name" value="EAL"/>
    <property type="match status" value="1"/>
</dbReference>
<dbReference type="PROSITE" id="PS50112">
    <property type="entry name" value="PAS"/>
    <property type="match status" value="2"/>
</dbReference>
<sequence>MKEVNWIFAHAPHGLALGSPEGRWLAANPAYCRMLGYEERELLQMDVYDVTPEEDRPITRRFLDAVHRGEMDTAIYEKRYRHKQGHLIEAQVTVAVVRNPDGSVSHFVIQAVDLSTARERENKLRLYGELFEHSNEAILITDRDNRIVAVNPAFTRITGYSAEEVLGRNPRFLSSGRHDRAFYRQMWQALKTSGHWEGEIVNRRKDGREFHEWLSISVIRDEQGRTQNFVGIFTDISTLKDAYAQVAFLAYHDPLTLLPNRVLLRDRLQQAISEAHREGWQVALLYLDLDNFKHVNDSLGHGVGDRFLQEIARRLRGCLREGDTVSRQGGDEFAIILPHVRQADRIVSVIKKIQTALAAPIALQGQQVRASFSIGVALYPDDGEDIDTLLKHADVAMYHAKEAGRDTYRFFTPAMNERVRARLRLENRLRQALEQGEFELWYQPRVRLADGCICGAEALLRWRHPEEGWIGPGDFIPVAEESGLIVPIDQWVLEEVCRQNLEWQRRGVGEIPVAVNLSARDFRRPDFRDRVVRVLDDTGIDPRWLELELTESVLLQHTDEIMATLQGLRSRGVNFAIDDFGTGYSSLAYLKQLPVSMLKVDRSFVRDVPGDPNDEAIVKAVIELGQVFGLQVVAEGVETEAQLQFLCRLGCDSVQGFHFSRPQPAAEFEKLLRQRGKFATCD</sequence>
<dbReference type="CDD" id="cd00130">
    <property type="entry name" value="PAS"/>
    <property type="match status" value="2"/>
</dbReference>
<dbReference type="NCBIfam" id="TIGR00229">
    <property type="entry name" value="sensory_box"/>
    <property type="match status" value="2"/>
</dbReference>
<name>A0AAU9C9A1_9GAMM</name>
<comment type="catalytic activity">
    <reaction evidence="4">
        <text>3',3'-c-di-GMP + H2O = 5'-phosphoguanylyl(3'-&gt;5')guanosine + H(+)</text>
        <dbReference type="Rhea" id="RHEA:24902"/>
        <dbReference type="ChEBI" id="CHEBI:15377"/>
        <dbReference type="ChEBI" id="CHEBI:15378"/>
        <dbReference type="ChEBI" id="CHEBI:58754"/>
        <dbReference type="ChEBI" id="CHEBI:58805"/>
        <dbReference type="EC" id="3.1.4.52"/>
    </reaction>
    <physiologicalReaction direction="left-to-right" evidence="4">
        <dbReference type="Rhea" id="RHEA:24903"/>
    </physiologicalReaction>
</comment>
<dbReference type="PIRSF" id="PIRSF005925">
    <property type="entry name" value="Dos"/>
    <property type="match status" value="1"/>
</dbReference>
<evidence type="ECO:0000259" key="8">
    <source>
        <dbReference type="PROSITE" id="PS50887"/>
    </source>
</evidence>
<dbReference type="Pfam" id="PF00563">
    <property type="entry name" value="EAL"/>
    <property type="match status" value="1"/>
</dbReference>
<feature type="domain" description="PAC" evidence="6">
    <location>
        <begin position="194"/>
        <end position="248"/>
    </location>
</feature>
<dbReference type="KEGG" id="mcau:MIT9_P2190"/>
<dbReference type="SUPFAM" id="SSF141868">
    <property type="entry name" value="EAL domain-like"/>
    <property type="match status" value="1"/>
</dbReference>
<dbReference type="SUPFAM" id="SSF55785">
    <property type="entry name" value="PYP-like sensor domain (PAS domain)"/>
    <property type="match status" value="2"/>
</dbReference>
<dbReference type="SMART" id="SM00052">
    <property type="entry name" value="EAL"/>
    <property type="match status" value="1"/>
</dbReference>
<feature type="domain" description="PAC" evidence="6">
    <location>
        <begin position="74"/>
        <end position="126"/>
    </location>
</feature>
<dbReference type="Gene3D" id="3.20.20.450">
    <property type="entry name" value="EAL domain"/>
    <property type="match status" value="1"/>
</dbReference>
<dbReference type="PROSITE" id="PS50887">
    <property type="entry name" value="GGDEF"/>
    <property type="match status" value="1"/>
</dbReference>
<dbReference type="PANTHER" id="PTHR44757:SF2">
    <property type="entry name" value="BIOFILM ARCHITECTURE MAINTENANCE PROTEIN MBAA"/>
    <property type="match status" value="1"/>
</dbReference>
<evidence type="ECO:0000259" key="7">
    <source>
        <dbReference type="PROSITE" id="PS50883"/>
    </source>
</evidence>
<dbReference type="InterPro" id="IPR035919">
    <property type="entry name" value="EAL_sf"/>
</dbReference>
<feature type="domain" description="GGDEF" evidence="8">
    <location>
        <begin position="280"/>
        <end position="413"/>
    </location>
</feature>
<dbReference type="PANTHER" id="PTHR44757">
    <property type="entry name" value="DIGUANYLATE CYCLASE DGCP"/>
    <property type="match status" value="1"/>
</dbReference>
<evidence type="ECO:0000256" key="3">
    <source>
        <dbReference type="ARBA" id="ARBA00022636"/>
    </source>
</evidence>
<dbReference type="InterPro" id="IPR012226">
    <property type="entry name" value="Diguanyl_cyclase/Pdiesterase"/>
</dbReference>
<feature type="domain" description="PAS" evidence="5">
    <location>
        <begin position="123"/>
        <end position="169"/>
    </location>
</feature>
<dbReference type="GO" id="GO:0071111">
    <property type="term" value="F:cyclic-guanylate-specific phosphodiesterase activity"/>
    <property type="evidence" value="ECO:0007669"/>
    <property type="project" value="UniProtKB-EC"/>
</dbReference>
<dbReference type="PROSITE" id="PS50883">
    <property type="entry name" value="EAL"/>
    <property type="match status" value="1"/>
</dbReference>
<evidence type="ECO:0000259" key="5">
    <source>
        <dbReference type="PROSITE" id="PS50112"/>
    </source>
</evidence>
<dbReference type="InterPro" id="IPR035965">
    <property type="entry name" value="PAS-like_dom_sf"/>
</dbReference>
<evidence type="ECO:0000313" key="10">
    <source>
        <dbReference type="Proteomes" id="UP001321825"/>
    </source>
</evidence>
<protein>
    <recommendedName>
        <fullName evidence="2">cyclic-guanylate-specific phosphodiesterase</fullName>
        <ecNumber evidence="2">3.1.4.52</ecNumber>
    </recommendedName>
</protein>
<gene>
    <name evidence="9" type="ORF">MIT9_P2190</name>
</gene>
<dbReference type="AlphaFoldDB" id="A0AAU9C9A1"/>
<dbReference type="Pfam" id="PF00989">
    <property type="entry name" value="PAS"/>
    <property type="match status" value="1"/>
</dbReference>
<evidence type="ECO:0000256" key="4">
    <source>
        <dbReference type="ARBA" id="ARBA00051114"/>
    </source>
</evidence>
<dbReference type="NCBIfam" id="TIGR00254">
    <property type="entry name" value="GGDEF"/>
    <property type="match status" value="1"/>
</dbReference>
<dbReference type="SMART" id="SM00091">
    <property type="entry name" value="PAS"/>
    <property type="match status" value="2"/>
</dbReference>
<dbReference type="SMART" id="SM00267">
    <property type="entry name" value="GGDEF"/>
    <property type="match status" value="1"/>
</dbReference>
<evidence type="ECO:0000256" key="1">
    <source>
        <dbReference type="ARBA" id="ARBA00001946"/>
    </source>
</evidence>
<proteinExistence type="predicted"/>
<dbReference type="SUPFAM" id="SSF55073">
    <property type="entry name" value="Nucleotide cyclase"/>
    <property type="match status" value="1"/>
</dbReference>
<accession>A0AAU9C9A1</accession>
<reference evidence="10" key="1">
    <citation type="journal article" date="2024" name="Int. J. Syst. Evol. Microbiol.">
        <title>Methylomarinovum tepidoasis sp. nov., a moderately thermophilic methanotroph of the family Methylothermaceae isolated from a deep-sea hydrothermal field.</title>
        <authorList>
            <person name="Hirayama H."/>
            <person name="Takaki Y."/>
            <person name="Abe M."/>
            <person name="Miyazaki M."/>
            <person name="Uematsu K."/>
            <person name="Matsui Y."/>
            <person name="Takai K."/>
        </authorList>
    </citation>
    <scope>NUCLEOTIDE SEQUENCE [LARGE SCALE GENOMIC DNA]</scope>
    <source>
        <strain evidence="10">IT-9</strain>
    </source>
</reference>
<dbReference type="Pfam" id="PF13426">
    <property type="entry name" value="PAS_9"/>
    <property type="match status" value="1"/>
</dbReference>
<evidence type="ECO:0000313" key="9">
    <source>
        <dbReference type="EMBL" id="BCX82604.1"/>
    </source>
</evidence>
<dbReference type="Pfam" id="PF00990">
    <property type="entry name" value="GGDEF"/>
    <property type="match status" value="1"/>
</dbReference>
<dbReference type="FunFam" id="3.20.20.450:FF:000001">
    <property type="entry name" value="Cyclic di-GMP phosphodiesterase yahA"/>
    <property type="match status" value="1"/>
</dbReference>
<dbReference type="InterPro" id="IPR052155">
    <property type="entry name" value="Biofilm_reg_signaling"/>
</dbReference>
<dbReference type="EMBL" id="AP024714">
    <property type="protein sequence ID" value="BCX82604.1"/>
    <property type="molecule type" value="Genomic_DNA"/>
</dbReference>
<evidence type="ECO:0000256" key="2">
    <source>
        <dbReference type="ARBA" id="ARBA00012282"/>
    </source>
</evidence>
<dbReference type="EC" id="3.1.4.52" evidence="2"/>
<dbReference type="InterPro" id="IPR001633">
    <property type="entry name" value="EAL_dom"/>
</dbReference>
<feature type="domain" description="EAL" evidence="7">
    <location>
        <begin position="422"/>
        <end position="676"/>
    </location>
</feature>
<dbReference type="FunFam" id="3.30.70.270:FF:000001">
    <property type="entry name" value="Diguanylate cyclase domain protein"/>
    <property type="match status" value="1"/>
</dbReference>
<dbReference type="CDD" id="cd01949">
    <property type="entry name" value="GGDEF"/>
    <property type="match status" value="1"/>
</dbReference>
<dbReference type="InterPro" id="IPR001610">
    <property type="entry name" value="PAC"/>
</dbReference>
<feature type="domain" description="PAS" evidence="5">
    <location>
        <begin position="1"/>
        <end position="70"/>
    </location>
</feature>
<dbReference type="InterPro" id="IPR043128">
    <property type="entry name" value="Rev_trsase/Diguanyl_cyclase"/>
</dbReference>
<dbReference type="InterPro" id="IPR013767">
    <property type="entry name" value="PAS_fold"/>
</dbReference>
<dbReference type="InterPro" id="IPR000014">
    <property type="entry name" value="PAS"/>
</dbReference>
<dbReference type="GO" id="GO:0071732">
    <property type="term" value="P:cellular response to nitric oxide"/>
    <property type="evidence" value="ECO:0007669"/>
    <property type="project" value="UniProtKB-ARBA"/>
</dbReference>
<dbReference type="GO" id="GO:0006355">
    <property type="term" value="P:regulation of DNA-templated transcription"/>
    <property type="evidence" value="ECO:0007669"/>
    <property type="project" value="InterPro"/>
</dbReference>
<dbReference type="PROSITE" id="PS50113">
    <property type="entry name" value="PAC"/>
    <property type="match status" value="2"/>
</dbReference>
<keyword evidence="10" id="KW-1185">Reference proteome</keyword>
<dbReference type="InterPro" id="IPR000160">
    <property type="entry name" value="GGDEF_dom"/>
</dbReference>
<dbReference type="Proteomes" id="UP001321825">
    <property type="component" value="Chromosome"/>
</dbReference>
<dbReference type="SMART" id="SM00086">
    <property type="entry name" value="PAC"/>
    <property type="match status" value="2"/>
</dbReference>
<keyword evidence="3" id="KW-0973">c-di-GMP</keyword>
<dbReference type="InterPro" id="IPR000700">
    <property type="entry name" value="PAS-assoc_C"/>
</dbReference>
<organism evidence="9 10">
    <name type="scientific">Methylomarinovum caldicuralii</name>
    <dbReference type="NCBI Taxonomy" id="438856"/>
    <lineage>
        <taxon>Bacteria</taxon>
        <taxon>Pseudomonadati</taxon>
        <taxon>Pseudomonadota</taxon>
        <taxon>Gammaproteobacteria</taxon>
        <taxon>Methylococcales</taxon>
        <taxon>Methylothermaceae</taxon>
        <taxon>Methylomarinovum</taxon>
    </lineage>
</organism>
<evidence type="ECO:0000259" key="6">
    <source>
        <dbReference type="PROSITE" id="PS50113"/>
    </source>
</evidence>
<dbReference type="Gene3D" id="3.30.70.270">
    <property type="match status" value="1"/>
</dbReference>
<comment type="cofactor">
    <cofactor evidence="1">
        <name>Mg(2+)</name>
        <dbReference type="ChEBI" id="CHEBI:18420"/>
    </cofactor>
</comment>